<dbReference type="SMART" id="SM00849">
    <property type="entry name" value="Lactamase_B"/>
    <property type="match status" value="1"/>
</dbReference>
<name>A0ABT5VLW0_9BACI</name>
<protein>
    <submittedName>
        <fullName evidence="3">MBL fold metallo-hydrolase</fullName>
    </submittedName>
</protein>
<dbReference type="InterPro" id="IPR036866">
    <property type="entry name" value="RibonucZ/Hydroxyglut_hydro"/>
</dbReference>
<dbReference type="InterPro" id="IPR001279">
    <property type="entry name" value="Metallo-B-lactamas"/>
</dbReference>
<dbReference type="SUPFAM" id="SSF56281">
    <property type="entry name" value="Metallo-hydrolase/oxidoreductase"/>
    <property type="match status" value="1"/>
</dbReference>
<keyword evidence="1" id="KW-0862">Zinc</keyword>
<accession>A0ABT5VLW0</accession>
<proteinExistence type="predicted"/>
<evidence type="ECO:0000313" key="4">
    <source>
        <dbReference type="Proteomes" id="UP001148125"/>
    </source>
</evidence>
<gene>
    <name evidence="3" type="ORF">N7Z68_23480</name>
</gene>
<comment type="caution">
    <text evidence="3">The sequence shown here is derived from an EMBL/GenBank/DDBJ whole genome shotgun (WGS) entry which is preliminary data.</text>
</comment>
<dbReference type="Pfam" id="PF12706">
    <property type="entry name" value="Lactamase_B_2"/>
    <property type="match status" value="1"/>
</dbReference>
<dbReference type="PANTHER" id="PTHR46018">
    <property type="entry name" value="ZINC PHOSPHODIESTERASE ELAC PROTEIN 1"/>
    <property type="match status" value="1"/>
</dbReference>
<reference evidence="3" key="1">
    <citation type="submission" date="2024-05" db="EMBL/GenBank/DDBJ databases">
        <title>Alkalihalobacillus sp. strain MEB203 novel alkaliphilic bacterium from Lonar Lake, India.</title>
        <authorList>
            <person name="Joshi A."/>
            <person name="Thite S."/>
            <person name="Mengade P."/>
        </authorList>
    </citation>
    <scope>NUCLEOTIDE SEQUENCE</scope>
    <source>
        <strain evidence="3">MEB 203</strain>
    </source>
</reference>
<organism evidence="3 4">
    <name type="scientific">Alkalihalobacterium chitinilyticum</name>
    <dbReference type="NCBI Taxonomy" id="2980103"/>
    <lineage>
        <taxon>Bacteria</taxon>
        <taxon>Bacillati</taxon>
        <taxon>Bacillota</taxon>
        <taxon>Bacilli</taxon>
        <taxon>Bacillales</taxon>
        <taxon>Bacillaceae</taxon>
        <taxon>Alkalihalobacterium</taxon>
    </lineage>
</organism>
<evidence type="ECO:0000259" key="2">
    <source>
        <dbReference type="SMART" id="SM00849"/>
    </source>
</evidence>
<dbReference type="CDD" id="cd07716">
    <property type="entry name" value="RNaseZ_short-form-like_MBL-fold"/>
    <property type="match status" value="1"/>
</dbReference>
<dbReference type="PANTHER" id="PTHR46018:SF4">
    <property type="entry name" value="METALLO-HYDROLASE YHFI-RELATED"/>
    <property type="match status" value="1"/>
</dbReference>
<dbReference type="Gene3D" id="3.60.15.10">
    <property type="entry name" value="Ribonuclease Z/Hydroxyacylglutathione hydrolase-like"/>
    <property type="match status" value="1"/>
</dbReference>
<keyword evidence="4" id="KW-1185">Reference proteome</keyword>
<evidence type="ECO:0000313" key="3">
    <source>
        <dbReference type="EMBL" id="MDE5416267.1"/>
    </source>
</evidence>
<sequence length="263" mass="29161">MKLIPLGVWGGYPKANSGTSSFLLKLDDFSCLIDCGSGVLSSLQNYLPLEQLDAVMISHYHFDHIADIGCLQYAMLVQSQLGNRKKELPIFGHAKDEEAFSKLSFMNYTRGIPIEETKTLILGPWKVTFCPTIHPAHCLAMKFEHGDVSIVFTADTEWCEDLVSFAKGATILVSEANLYDRHIGKVKGHMSGRQAGELAQKAGVDQLILTHLPHHGNLEDILSEAKQAFLGNVEIAQVGKAYEVVVDEREVTNWELNLKESAY</sequence>
<evidence type="ECO:0000256" key="1">
    <source>
        <dbReference type="ARBA" id="ARBA00022833"/>
    </source>
</evidence>
<dbReference type="Proteomes" id="UP001148125">
    <property type="component" value="Unassembled WGS sequence"/>
</dbReference>
<feature type="domain" description="Metallo-beta-lactamase" evidence="2">
    <location>
        <begin position="18"/>
        <end position="211"/>
    </location>
</feature>
<dbReference type="EMBL" id="JAOTPO010000030">
    <property type="protein sequence ID" value="MDE5416267.1"/>
    <property type="molecule type" value="Genomic_DNA"/>
</dbReference>